<comment type="subcellular location">
    <subcellularLocation>
        <location evidence="5">Cell membrane</location>
        <topology evidence="5">Multi-pass membrane protein</topology>
    </subcellularLocation>
    <subcellularLocation>
        <location evidence="1">Membrane</location>
        <topology evidence="1">Multi-pass membrane protein</topology>
    </subcellularLocation>
</comment>
<proteinExistence type="inferred from homology"/>
<feature type="transmembrane region" description="Helical" evidence="5">
    <location>
        <begin position="12"/>
        <end position="34"/>
    </location>
</feature>
<feature type="transmembrane region" description="Helical" evidence="5">
    <location>
        <begin position="89"/>
        <end position="107"/>
    </location>
</feature>
<dbReference type="EMBL" id="JAKTMA010000008">
    <property type="protein sequence ID" value="MCR0232301.1"/>
    <property type="molecule type" value="Genomic_DNA"/>
</dbReference>
<feature type="transmembrane region" description="Helical" evidence="5">
    <location>
        <begin position="113"/>
        <end position="133"/>
    </location>
</feature>
<evidence type="ECO:0000256" key="1">
    <source>
        <dbReference type="ARBA" id="ARBA00004141"/>
    </source>
</evidence>
<dbReference type="AlphaFoldDB" id="A0AAP2XTK3"/>
<keyword evidence="2 5" id="KW-0812">Transmembrane</keyword>
<feature type="transmembrane region" description="Helical" evidence="5">
    <location>
        <begin position="271"/>
        <end position="292"/>
    </location>
</feature>
<feature type="transmembrane region" description="Helical" evidence="5">
    <location>
        <begin position="145"/>
        <end position="166"/>
    </location>
</feature>
<dbReference type="GO" id="GO:0005886">
    <property type="term" value="C:plasma membrane"/>
    <property type="evidence" value="ECO:0007669"/>
    <property type="project" value="UniProtKB-SubCell"/>
</dbReference>
<organism evidence="6 7">
    <name type="scientific">Clostridium innocuum</name>
    <dbReference type="NCBI Taxonomy" id="1522"/>
    <lineage>
        <taxon>Bacteria</taxon>
        <taxon>Bacillati</taxon>
        <taxon>Bacillota</taxon>
        <taxon>Clostridia</taxon>
        <taxon>Eubacteriales</taxon>
        <taxon>Clostridiaceae</taxon>
        <taxon>Clostridium</taxon>
    </lineage>
</organism>
<dbReference type="PANTHER" id="PTHR43483:SF3">
    <property type="entry name" value="MEMBRANE TRANSPORTER PROTEIN HI_0806-RELATED"/>
    <property type="match status" value="1"/>
</dbReference>
<gene>
    <name evidence="6" type="ORF">MKC95_05900</name>
</gene>
<evidence type="ECO:0000313" key="7">
    <source>
        <dbReference type="Proteomes" id="UP001203972"/>
    </source>
</evidence>
<keyword evidence="3 5" id="KW-1133">Transmembrane helix</keyword>
<evidence type="ECO:0000256" key="4">
    <source>
        <dbReference type="ARBA" id="ARBA00023136"/>
    </source>
</evidence>
<dbReference type="Pfam" id="PF01925">
    <property type="entry name" value="TauE"/>
    <property type="match status" value="2"/>
</dbReference>
<name>A0AAP2XTK3_CLOIN</name>
<feature type="transmembrane region" description="Helical" evidence="5">
    <location>
        <begin position="245"/>
        <end position="264"/>
    </location>
</feature>
<comment type="similarity">
    <text evidence="5">Belongs to the 4-toluene sulfonate uptake permease (TSUP) (TC 2.A.102) family.</text>
</comment>
<dbReference type="InterPro" id="IPR002781">
    <property type="entry name" value="TM_pro_TauE-like"/>
</dbReference>
<protein>
    <recommendedName>
        <fullName evidence="5">Probable membrane transporter protein</fullName>
    </recommendedName>
</protein>
<evidence type="ECO:0000256" key="3">
    <source>
        <dbReference type="ARBA" id="ARBA00022989"/>
    </source>
</evidence>
<feature type="transmembrane region" description="Helical" evidence="5">
    <location>
        <begin position="215"/>
        <end position="233"/>
    </location>
</feature>
<dbReference type="Proteomes" id="UP001203972">
    <property type="component" value="Unassembled WGS sequence"/>
</dbReference>
<evidence type="ECO:0000313" key="6">
    <source>
        <dbReference type="EMBL" id="MCR0232301.1"/>
    </source>
</evidence>
<sequence length="311" mass="33005">MGVKEKIMDITTIIIGLLIVLLIGYTAFFAYDLIKHKDEFEGDTSWWKTGAIGALVNFFDPLGIGAFAPQTALLKFTKQTRDKLIPGTMNVANCIPVLLQALIFTTVVKVEAWTLVVMLAAAMLGAVLGAGVVSRMSEKKIRLVMGFALACTACIMLASLLKLMPIGGDAIGLAGGKLVIAGIVNFILGALMTAGVGLYNPCMVLVYLLGMSPDVAFPIMMGSCAFLMPPASVKFIKEGAYNRKSALSMAIFGSIATLVASLLIKSLPLDVLKWIVVCVTVYTSTVMLRAGFSKVTEHTAAAKAEAVEIVD</sequence>
<feature type="transmembrane region" description="Helical" evidence="5">
    <location>
        <begin position="178"/>
        <end position="208"/>
    </location>
</feature>
<accession>A0AAP2XTK3</accession>
<feature type="transmembrane region" description="Helical" evidence="5">
    <location>
        <begin position="46"/>
        <end position="68"/>
    </location>
</feature>
<comment type="caution">
    <text evidence="6">The sequence shown here is derived from an EMBL/GenBank/DDBJ whole genome shotgun (WGS) entry which is preliminary data.</text>
</comment>
<evidence type="ECO:0000256" key="5">
    <source>
        <dbReference type="RuleBase" id="RU363041"/>
    </source>
</evidence>
<dbReference type="PANTHER" id="PTHR43483">
    <property type="entry name" value="MEMBRANE TRANSPORTER PROTEIN HI_0806-RELATED"/>
    <property type="match status" value="1"/>
</dbReference>
<keyword evidence="4 5" id="KW-0472">Membrane</keyword>
<keyword evidence="5" id="KW-1003">Cell membrane</keyword>
<reference evidence="6" key="1">
    <citation type="journal article" date="2022" name="Clin. Infect. Dis.">
        <title>Association between Clostridium innocuum and antibiotic-associated diarrhea in adults and children: A cross-sectional study and comparative genomics analysis.</title>
        <authorList>
            <person name="Cherny K.E."/>
            <person name="Muscat E.B."/>
            <person name="Balaji A."/>
            <person name="Mukherjee J."/>
            <person name="Ozer E.A."/>
            <person name="Angarone M.P."/>
            <person name="Hauser A.R."/>
            <person name="Sichel J.S."/>
            <person name="Amponsah E."/>
            <person name="Kociolek L.K."/>
        </authorList>
    </citation>
    <scope>NUCLEOTIDE SEQUENCE</scope>
    <source>
        <strain evidence="6">NU1-AC-029v</strain>
    </source>
</reference>
<dbReference type="RefSeq" id="WP_008817801.1">
    <property type="nucleotide sequence ID" value="NZ_AP025565.1"/>
</dbReference>
<evidence type="ECO:0000256" key="2">
    <source>
        <dbReference type="ARBA" id="ARBA00022692"/>
    </source>
</evidence>